<feature type="region of interest" description="Disordered" evidence="8">
    <location>
        <begin position="1386"/>
        <end position="1420"/>
    </location>
</feature>
<protein>
    <submittedName>
        <fullName evidence="11">Pyruvate:ferredoxin oxidoreductase</fullName>
        <ecNumber evidence="11">1.2.7.1</ecNumber>
    </submittedName>
</protein>
<dbReference type="Gene3D" id="3.40.50.360">
    <property type="match status" value="3"/>
</dbReference>
<keyword evidence="6" id="KW-0408">Iron</keyword>
<evidence type="ECO:0000256" key="3">
    <source>
        <dbReference type="ARBA" id="ARBA00022723"/>
    </source>
</evidence>
<feature type="domain" description="Flavodoxin-like" evidence="9">
    <location>
        <begin position="1424"/>
        <end position="1567"/>
    </location>
</feature>
<dbReference type="SUPFAM" id="SSF52922">
    <property type="entry name" value="TK C-terminal domain-like"/>
    <property type="match status" value="1"/>
</dbReference>
<dbReference type="InterPro" id="IPR001094">
    <property type="entry name" value="Flavdoxin-like"/>
</dbReference>
<dbReference type="SUPFAM" id="SSF52218">
    <property type="entry name" value="Flavoproteins"/>
    <property type="match status" value="3"/>
</dbReference>
<evidence type="ECO:0000259" key="9">
    <source>
        <dbReference type="PROSITE" id="PS50902"/>
    </source>
</evidence>
<dbReference type="InterPro" id="IPR011895">
    <property type="entry name" value="Pyrv_flavodox_OxRed"/>
</dbReference>
<dbReference type="InterPro" id="IPR002869">
    <property type="entry name" value="Pyrv_flavodox_OxRed_cen"/>
</dbReference>
<feature type="domain" description="Flavodoxin-like" evidence="9">
    <location>
        <begin position="1591"/>
        <end position="1742"/>
    </location>
</feature>
<proteinExistence type="predicted"/>
<dbReference type="InterPro" id="IPR009014">
    <property type="entry name" value="Transketo_C/PFOR_II"/>
</dbReference>
<dbReference type="Gene3D" id="3.40.920.10">
    <property type="entry name" value="Pyruvate-ferredoxin oxidoreductase, PFOR, domain III"/>
    <property type="match status" value="1"/>
</dbReference>
<evidence type="ECO:0000256" key="6">
    <source>
        <dbReference type="ARBA" id="ARBA00023004"/>
    </source>
</evidence>
<evidence type="ECO:0000256" key="2">
    <source>
        <dbReference type="ARBA" id="ARBA00022485"/>
    </source>
</evidence>
<dbReference type="CDD" id="cd07034">
    <property type="entry name" value="TPP_PYR_PFOR_IOR-alpha_like"/>
    <property type="match status" value="1"/>
</dbReference>
<dbReference type="PROSITE" id="PS00198">
    <property type="entry name" value="4FE4S_FER_1"/>
    <property type="match status" value="2"/>
</dbReference>
<keyword evidence="2" id="KW-0004">4Fe-4S</keyword>
<gene>
    <name evidence="11" type="ORF">PAPYR_7655</name>
</gene>
<organism evidence="11 12">
    <name type="scientific">Paratrimastix pyriformis</name>
    <dbReference type="NCBI Taxonomy" id="342808"/>
    <lineage>
        <taxon>Eukaryota</taxon>
        <taxon>Metamonada</taxon>
        <taxon>Preaxostyla</taxon>
        <taxon>Paratrimastigidae</taxon>
        <taxon>Paratrimastix</taxon>
    </lineage>
</organism>
<dbReference type="InterPro" id="IPR029039">
    <property type="entry name" value="Flavoprotein-like_sf"/>
</dbReference>
<dbReference type="Pfam" id="PF12838">
    <property type="entry name" value="Fer4_7"/>
    <property type="match status" value="1"/>
</dbReference>
<dbReference type="EC" id="1.2.7.1" evidence="11"/>
<dbReference type="InterPro" id="IPR019752">
    <property type="entry name" value="Pyrv/ketoisovalerate_OxRed_cat"/>
</dbReference>
<evidence type="ECO:0000259" key="10">
    <source>
        <dbReference type="PROSITE" id="PS51379"/>
    </source>
</evidence>
<keyword evidence="5 11" id="KW-0560">Oxidoreductase</keyword>
<dbReference type="Gene3D" id="3.40.50.920">
    <property type="match status" value="1"/>
</dbReference>
<dbReference type="InterPro" id="IPR017900">
    <property type="entry name" value="4Fe4S_Fe_S_CS"/>
</dbReference>
<sequence length="1768" mass="194741">MQQPRPPTDMQPMDGNAAATHVAYFMSDCDIIYPISPSSTMSEEADAMMVAGRKNLWSQVTTVKQMQSEAGVAAALHGALSAGACATTFTASQGLLLMIPNMYKVIAGELFPCVIHVAARALSTQALSIFGDHQDVMAARATGWSMLCSATVQEVMDMALVSHIATYELSVPFLHFFDGFRTSHEIQKIHVISEDTMRMIANHEAIQRHRQGKLSPEHPDMRGSNQNPDFYFQAVERANTFYTRVPDTVQTVFNRVAAVTGRPYHLFDYVGATDAEHVVVIMGSGAAVAEETVSYLVSKLNRRVGVVKVRLFRPFSVSHFLEAIPKSCSRICVLDRTKEVTAPGEPLFLDVSAAVLQSGRQISVIGGRYGLGSKDFTPGMVVACFDNLASSTPNPRFTVGITDDLTHTSLPVRAELDTVPQYVTQCLFWGIGSDGTVGANKNTVKIIAKHTDFHCQAYFYYDALKAGGVTVSHLRFGRNPINSSYCITHADFVACHTGLYVHRFDMVDQLKNGGVFLLNSSDTDETIGEHLPPRMKHDLAEKNAVLYVVDATKISEQLGIPGRINNIMQAAFFRIVNVLPPAQARQYMHEEIEHTYHSKGQQVVDTNKSSVDVVLFPADPASDPVHRIHYPRDEWAALPRHDMTGIMPELYRGVMDEFGRNVVVPAMRMQGDRVPVSQILPGGRLPVGVTQFQKRSFAINVPWWNKETCIQCNQCSFVCPHSVIRPFVLSPEEKSRAPGSFETIPLKGVPGHENDGFRIQISPRDCTGCSVCAMTCPVPGTLVMKPTEQELETQDVNWNWCSHHVQPKEMPDPLSVRGSQFRPSLLEFHGACAGCGEPQYIRVLTQLYGERLLIANAVGCTSVWSAPYPYSAYTVSQRGLGPAWHNNLFEDDAEFGFGIVVGTLQQRKRLHQMASYLLDTPQEQEHMDAPIRDALNKWLQVWDDYDGSKQTGDALRELCEKQGRVQNPTLREIMANADLLAKPCVWIIGGDGWAHDIGFGGLDHILRLQEKDIHVMVIDTEVYSNTGGQRSKSTQLGAVHKFAQAGKDTMKKDMGRYAMSLGNVYVASCSMGYNMNQVIKALKEANDYRGASLLLCYAPCIEHGVRGGMAQTMKQEKLAVETGYWITYRFNPTKAEHGENPFTLDCTEPKKDIEEFLKTNNRWLQLLERNPEHYREVVDLFREEAKRRFYMTRMVGWEYDKLLEAFPVQKGPAAAGGGATRTQAPARATGRNAVVLYATDTGNSLEAAQVLATELHRCCPDMGEVRLAEMGEADPAQLAREQPAFVLLVTSTVGKGELPRGGNEFLKKIEQTNDFQGLPFAVFGLGSSLYRESFNAGAKTLFEQLRSRHARPLTDMGMGDDEAREGWHAGLQQWVPQLCRALSELRTSGQAPPQQAGLAPAVSPRVPVEGATASKRPSATPKKVPVLYASETGNAQEAAGQVAEALKRTGVEAPLFEMNDFTMDMLRAESMVVLVSSVYGHGDVPRNGSDFLEMLRGTEPQSLGHLNYMVFGLGSMLYASTFCQAARLLDEQMARLGAHNMAPRGEGDDEAKGGWHAGLERWLPNIEQALSKRRSGGTPAAPTPQEPITQIRILYATTTGQAQRIAEQIREKLHTVPGMPRVEVTNVSEYNTAFMPQERALLVFVTSCADPDGVMPAEGQAVMNFLRDPKHPRDLLRDVRYSVLGLGDSRWGDRFVKSMRELVEGLDRLGARKAFPEVAADQSAARGPSVETAVDSLCSALSTHLGRASGLKVPPAQPSESAGVGIHG</sequence>
<keyword evidence="1" id="KW-0813">Transport</keyword>
<dbReference type="SUPFAM" id="SSF54862">
    <property type="entry name" value="4Fe-4S ferredoxins"/>
    <property type="match status" value="1"/>
</dbReference>
<evidence type="ECO:0000256" key="4">
    <source>
        <dbReference type="ARBA" id="ARBA00022982"/>
    </source>
</evidence>
<accession>A0ABQ8UEZ8</accession>
<dbReference type="InterPro" id="IPR019456">
    <property type="entry name" value="Pyrv-flavodox_OxRtase_EKR"/>
</dbReference>
<dbReference type="SMART" id="SM00890">
    <property type="entry name" value="EKR"/>
    <property type="match status" value="1"/>
</dbReference>
<dbReference type="EMBL" id="JAPMOS010000056">
    <property type="protein sequence ID" value="KAJ4457011.1"/>
    <property type="molecule type" value="Genomic_DNA"/>
</dbReference>
<dbReference type="Pfam" id="PF01558">
    <property type="entry name" value="POR"/>
    <property type="match status" value="1"/>
</dbReference>
<dbReference type="SUPFAM" id="SSF52518">
    <property type="entry name" value="Thiamin diphosphate-binding fold (THDP-binding)"/>
    <property type="match status" value="2"/>
</dbReference>
<evidence type="ECO:0000256" key="7">
    <source>
        <dbReference type="ARBA" id="ARBA00023014"/>
    </source>
</evidence>
<dbReference type="Pfam" id="PF00258">
    <property type="entry name" value="Flavodoxin_1"/>
    <property type="match status" value="3"/>
</dbReference>
<keyword evidence="7" id="KW-0411">Iron-sulfur</keyword>
<keyword evidence="11" id="KW-0670">Pyruvate</keyword>
<evidence type="ECO:0000256" key="5">
    <source>
        <dbReference type="ARBA" id="ARBA00023002"/>
    </source>
</evidence>
<dbReference type="PROSITE" id="PS50902">
    <property type="entry name" value="FLAVODOXIN_LIKE"/>
    <property type="match status" value="3"/>
</dbReference>
<dbReference type="InterPro" id="IPR017896">
    <property type="entry name" value="4Fe4S_Fe-S-bd"/>
</dbReference>
<dbReference type="Pfam" id="PF17147">
    <property type="entry name" value="PFOR_II"/>
    <property type="match status" value="1"/>
</dbReference>
<feature type="domain" description="4Fe-4S ferredoxin-type" evidence="10">
    <location>
        <begin position="700"/>
        <end position="729"/>
    </location>
</feature>
<dbReference type="Gene3D" id="3.30.70.20">
    <property type="match status" value="1"/>
</dbReference>
<dbReference type="PANTHER" id="PTHR32154:SF0">
    <property type="entry name" value="PYRUVATE-FLAVODOXIN OXIDOREDUCTASE-RELATED"/>
    <property type="match status" value="1"/>
</dbReference>
<dbReference type="Proteomes" id="UP001141327">
    <property type="component" value="Unassembled WGS sequence"/>
</dbReference>
<keyword evidence="4" id="KW-0249">Electron transport</keyword>
<feature type="compositionally biased region" description="Low complexity" evidence="8">
    <location>
        <begin position="1389"/>
        <end position="1401"/>
    </location>
</feature>
<evidence type="ECO:0000256" key="1">
    <source>
        <dbReference type="ARBA" id="ARBA00022448"/>
    </source>
</evidence>
<dbReference type="InterPro" id="IPR037112">
    <property type="entry name" value="Pyrv-flavodox_OxR_EKR_sf"/>
</dbReference>
<reference evidence="11" key="1">
    <citation type="journal article" date="2022" name="bioRxiv">
        <title>Genomics of Preaxostyla Flagellates Illuminates Evolutionary Transitions and the Path Towards Mitochondrial Loss.</title>
        <authorList>
            <person name="Novak L.V.F."/>
            <person name="Treitli S.C."/>
            <person name="Pyrih J."/>
            <person name="Halakuc P."/>
            <person name="Pipaliya S.V."/>
            <person name="Vacek V."/>
            <person name="Brzon O."/>
            <person name="Soukal P."/>
            <person name="Eme L."/>
            <person name="Dacks J.B."/>
            <person name="Karnkowska A."/>
            <person name="Elias M."/>
            <person name="Hampl V."/>
        </authorList>
    </citation>
    <scope>NUCLEOTIDE SEQUENCE</scope>
    <source>
        <strain evidence="11">RCP-MX</strain>
    </source>
</reference>
<feature type="domain" description="Flavodoxin-like" evidence="9">
    <location>
        <begin position="1233"/>
        <end position="1379"/>
    </location>
</feature>
<dbReference type="InterPro" id="IPR002880">
    <property type="entry name" value="Pyrv_Fd/Flavodoxin_OxRdtase_N"/>
</dbReference>
<dbReference type="InterPro" id="IPR050722">
    <property type="entry name" value="Pyruvate:ferred/Flavod_OxRd"/>
</dbReference>
<keyword evidence="3" id="KW-0479">Metal-binding</keyword>
<feature type="region of interest" description="Disordered" evidence="8">
    <location>
        <begin position="1748"/>
        <end position="1768"/>
    </location>
</feature>
<dbReference type="Pfam" id="PF01855">
    <property type="entry name" value="POR_N"/>
    <property type="match status" value="1"/>
</dbReference>
<comment type="caution">
    <text evidence="11">The sequence shown here is derived from an EMBL/GenBank/DDBJ whole genome shotgun (WGS) entry which is preliminary data.</text>
</comment>
<dbReference type="Gene3D" id="4.10.780.10">
    <property type="entry name" value="Pyruvate-flavodoxin oxidoreductase, EKR domain"/>
    <property type="match status" value="1"/>
</dbReference>
<dbReference type="InterPro" id="IPR029061">
    <property type="entry name" value="THDP-binding"/>
</dbReference>
<dbReference type="Pfam" id="PF10371">
    <property type="entry name" value="EKR"/>
    <property type="match status" value="1"/>
</dbReference>
<dbReference type="InterPro" id="IPR033412">
    <property type="entry name" value="PFOR_II"/>
</dbReference>
<dbReference type="InterPro" id="IPR008254">
    <property type="entry name" value="Flavodoxin/NO_synth"/>
</dbReference>
<dbReference type="SUPFAM" id="SSF53323">
    <property type="entry name" value="Pyruvate-ferredoxin oxidoreductase, PFOR, domain III"/>
    <property type="match status" value="1"/>
</dbReference>
<dbReference type="NCBIfam" id="TIGR02176">
    <property type="entry name" value="pyruv_ox_red"/>
    <property type="match status" value="1"/>
</dbReference>
<dbReference type="PROSITE" id="PS51379">
    <property type="entry name" value="4FE4S_FER_2"/>
    <property type="match status" value="2"/>
</dbReference>
<evidence type="ECO:0000313" key="12">
    <source>
        <dbReference type="Proteomes" id="UP001141327"/>
    </source>
</evidence>
<dbReference type="PANTHER" id="PTHR32154">
    <property type="entry name" value="PYRUVATE-FLAVODOXIN OXIDOREDUCTASE-RELATED"/>
    <property type="match status" value="1"/>
</dbReference>
<evidence type="ECO:0000256" key="8">
    <source>
        <dbReference type="SAM" id="MobiDB-lite"/>
    </source>
</evidence>
<dbReference type="PRINTS" id="PR00369">
    <property type="entry name" value="FLAVODOXIN"/>
</dbReference>
<evidence type="ECO:0000313" key="11">
    <source>
        <dbReference type="EMBL" id="KAJ4457011.1"/>
    </source>
</evidence>
<dbReference type="Gene3D" id="3.40.50.970">
    <property type="match status" value="2"/>
</dbReference>
<name>A0ABQ8UEZ8_9EUKA</name>
<dbReference type="GO" id="GO:0019164">
    <property type="term" value="F:pyruvate synthase activity"/>
    <property type="evidence" value="ECO:0007669"/>
    <property type="project" value="UniProtKB-EC"/>
</dbReference>
<feature type="domain" description="4Fe-4S ferredoxin-type" evidence="10">
    <location>
        <begin position="757"/>
        <end position="787"/>
    </location>
</feature>
<keyword evidence="12" id="KW-1185">Reference proteome</keyword>